<keyword evidence="4" id="KW-1185">Reference proteome</keyword>
<dbReference type="EMBL" id="JAHQXF010000002">
    <property type="protein sequence ID" value="MBV0925751.1"/>
    <property type="molecule type" value="Genomic_DNA"/>
</dbReference>
<dbReference type="OrthoDB" id="166327at2157"/>
<evidence type="ECO:0000313" key="3">
    <source>
        <dbReference type="EMBL" id="MBV0925751.1"/>
    </source>
</evidence>
<dbReference type="Pfam" id="PF19099">
    <property type="entry name" value="DUF5786"/>
    <property type="match status" value="1"/>
</dbReference>
<reference evidence="3 4" key="1">
    <citation type="submission" date="2021-06" db="EMBL/GenBank/DDBJ databases">
        <title>New haloarchaea isolates fom saline soil.</title>
        <authorList>
            <person name="Duran-Viseras A."/>
            <person name="Sanchez-Porro C.S."/>
            <person name="Ventosa A."/>
        </authorList>
    </citation>
    <scope>NUCLEOTIDE SEQUENCE [LARGE SCALE GENOMIC DNA]</scope>
    <source>
        <strain evidence="3 4">JCM 183640</strain>
    </source>
</reference>
<dbReference type="Proteomes" id="UP000766550">
    <property type="component" value="Unassembled WGS sequence"/>
</dbReference>
<comment type="caution">
    <text evidence="3">The sequence shown here is derived from an EMBL/GenBank/DDBJ whole genome shotgun (WGS) entry which is preliminary data.</text>
</comment>
<evidence type="ECO:0000313" key="4">
    <source>
        <dbReference type="Proteomes" id="UP000766550"/>
    </source>
</evidence>
<feature type="compositionally biased region" description="Basic and acidic residues" evidence="1">
    <location>
        <begin position="48"/>
        <end position="62"/>
    </location>
</feature>
<dbReference type="AlphaFoldDB" id="A0A8J8C4L6"/>
<organism evidence="3 4">
    <name type="scientific">Haloarcula limicola</name>
    <dbReference type="NCBI Taxonomy" id="1429915"/>
    <lineage>
        <taxon>Archaea</taxon>
        <taxon>Methanobacteriati</taxon>
        <taxon>Methanobacteriota</taxon>
        <taxon>Stenosarchaea group</taxon>
        <taxon>Halobacteria</taxon>
        <taxon>Halobacteriales</taxon>
        <taxon>Haloarculaceae</taxon>
        <taxon>Haloarcula</taxon>
    </lineage>
</organism>
<evidence type="ECO:0000256" key="1">
    <source>
        <dbReference type="SAM" id="MobiDB-lite"/>
    </source>
</evidence>
<dbReference type="RefSeq" id="WP_162318559.1">
    <property type="nucleotide sequence ID" value="NZ_JAHQXF010000002.1"/>
</dbReference>
<feature type="region of interest" description="Disordered" evidence="1">
    <location>
        <begin position="1"/>
        <end position="62"/>
    </location>
</feature>
<sequence length="62" mass="7078">MGFGSYDESEQDNQEYDTDFDDESGLNSEENAHEGDVEYEFTASNDELLDRLSDIKESETNT</sequence>
<feature type="domain" description="DUF5786" evidence="2">
    <location>
        <begin position="3"/>
        <end position="56"/>
    </location>
</feature>
<feature type="compositionally biased region" description="Acidic residues" evidence="1">
    <location>
        <begin position="7"/>
        <end position="24"/>
    </location>
</feature>
<proteinExistence type="predicted"/>
<gene>
    <name evidence="3" type="ORF">KTS45_16220</name>
</gene>
<dbReference type="InterPro" id="IPR043902">
    <property type="entry name" value="DUF5786"/>
</dbReference>
<evidence type="ECO:0000259" key="2">
    <source>
        <dbReference type="Pfam" id="PF19099"/>
    </source>
</evidence>
<protein>
    <submittedName>
        <fullName evidence="3">Death domain-associated protein</fullName>
    </submittedName>
</protein>
<name>A0A8J8C4L6_9EURY</name>
<accession>A0A8J8C4L6</accession>